<name>A0A099X175_PORCN</name>
<evidence type="ECO:0000313" key="4">
    <source>
        <dbReference type="Proteomes" id="UP000030125"/>
    </source>
</evidence>
<gene>
    <name evidence="3" type="ORF">HQ35_06005</name>
</gene>
<feature type="transmembrane region" description="Helical" evidence="1">
    <location>
        <begin position="12"/>
        <end position="34"/>
    </location>
</feature>
<dbReference type="Proteomes" id="UP000030125">
    <property type="component" value="Unassembled WGS sequence"/>
</dbReference>
<comment type="caution">
    <text evidence="3">The sequence shown here is derived from an EMBL/GenBank/DDBJ whole genome shotgun (WGS) entry which is preliminary data.</text>
</comment>
<keyword evidence="1" id="KW-1133">Transmembrane helix</keyword>
<keyword evidence="1" id="KW-0812">Transmembrane</keyword>
<dbReference type="Pfam" id="PF13808">
    <property type="entry name" value="DDE_Tnp_1_assoc"/>
    <property type="match status" value="1"/>
</dbReference>
<dbReference type="InterPro" id="IPR032806">
    <property type="entry name" value="YbfD_N"/>
</dbReference>
<evidence type="ECO:0000256" key="1">
    <source>
        <dbReference type="SAM" id="Phobius"/>
    </source>
</evidence>
<sequence>MISDPRIDRKKVYPLDFLLLIVFLSTLSGNTSWYEIEDYAKEYEEELKSLYEKLTGDRLTHTMPSHDTILSYKSV</sequence>
<dbReference type="AlphaFoldDB" id="A0A099X175"/>
<organism evidence="3 4">
    <name type="scientific">Porphyromonas cangingivalis</name>
    <dbReference type="NCBI Taxonomy" id="36874"/>
    <lineage>
        <taxon>Bacteria</taxon>
        <taxon>Pseudomonadati</taxon>
        <taxon>Bacteroidota</taxon>
        <taxon>Bacteroidia</taxon>
        <taxon>Bacteroidales</taxon>
        <taxon>Porphyromonadaceae</taxon>
        <taxon>Porphyromonas</taxon>
    </lineage>
</organism>
<accession>A0A099X175</accession>
<evidence type="ECO:0000313" key="3">
    <source>
        <dbReference type="EMBL" id="KGN80241.1"/>
    </source>
</evidence>
<keyword evidence="1" id="KW-0472">Membrane</keyword>
<dbReference type="EMBL" id="JQJD01000043">
    <property type="protein sequence ID" value="KGN80241.1"/>
    <property type="molecule type" value="Genomic_DNA"/>
</dbReference>
<reference evidence="3 4" key="1">
    <citation type="submission" date="2014-08" db="EMBL/GenBank/DDBJ databases">
        <title>Porphyromonas cangingivalis strain:COT-109_OH1386 Genome sequencing.</title>
        <authorList>
            <person name="Wallis C."/>
            <person name="Deusch O."/>
            <person name="O'Flynn C."/>
            <person name="Davis I."/>
            <person name="Jospin G."/>
            <person name="Darling A.E."/>
            <person name="Coil D.A."/>
            <person name="Alexiev A."/>
            <person name="Horsfall A."/>
            <person name="Kirkwood N."/>
            <person name="Harris S."/>
            <person name="Eisen J.A."/>
        </authorList>
    </citation>
    <scope>NUCLEOTIDE SEQUENCE [LARGE SCALE GENOMIC DNA]</scope>
    <source>
        <strain evidence="4">COT-109 OH1386</strain>
    </source>
</reference>
<keyword evidence="4" id="KW-1185">Reference proteome</keyword>
<feature type="domain" description="H repeat-associated protein N-terminal" evidence="2">
    <location>
        <begin position="2"/>
        <end position="69"/>
    </location>
</feature>
<evidence type="ECO:0000259" key="2">
    <source>
        <dbReference type="Pfam" id="PF13808"/>
    </source>
</evidence>
<protein>
    <submittedName>
        <fullName evidence="3">DDE Tnp 1-associated protein</fullName>
    </submittedName>
</protein>
<proteinExistence type="predicted"/>